<dbReference type="GO" id="GO:0006508">
    <property type="term" value="P:proteolysis"/>
    <property type="evidence" value="ECO:0007669"/>
    <property type="project" value="UniProtKB-KW"/>
</dbReference>
<dbReference type="InterPro" id="IPR044934">
    <property type="entry name" value="Streptopain_sf"/>
</dbReference>
<name>A0A6I2MUQ7_PARDI</name>
<dbReference type="Gene3D" id="3.90.70.50">
    <property type="entry name" value="Peptidase C10, streptopain"/>
    <property type="match status" value="2"/>
</dbReference>
<dbReference type="EMBL" id="WKLT01000001">
    <property type="protein sequence ID" value="MRY56380.1"/>
    <property type="molecule type" value="Genomic_DNA"/>
</dbReference>
<dbReference type="PRINTS" id="PR00797">
    <property type="entry name" value="STREPTOPAIN"/>
</dbReference>
<dbReference type="InterPro" id="IPR025896">
    <property type="entry name" value="Spi_Prtas-inh"/>
</dbReference>
<proteinExistence type="inferred from homology"/>
<dbReference type="RefSeq" id="WP_048926997.1">
    <property type="nucleotide sequence ID" value="NZ_JAQMPX010000087.1"/>
</dbReference>
<evidence type="ECO:0000256" key="1">
    <source>
        <dbReference type="ARBA" id="ARBA00009693"/>
    </source>
</evidence>
<evidence type="ECO:0000313" key="9">
    <source>
        <dbReference type="EMBL" id="MDB9139211.1"/>
    </source>
</evidence>
<feature type="active site" description="Proton acceptor" evidence="6">
    <location>
        <position position="336"/>
    </location>
</feature>
<evidence type="ECO:0000256" key="7">
    <source>
        <dbReference type="SAM" id="SignalP"/>
    </source>
</evidence>
<evidence type="ECO:0000256" key="5">
    <source>
        <dbReference type="ARBA" id="ARBA00022807"/>
    </source>
</evidence>
<dbReference type="Pfam" id="PF13734">
    <property type="entry name" value="Inhibitor_I69"/>
    <property type="match status" value="1"/>
</dbReference>
<evidence type="ECO:0000259" key="8">
    <source>
        <dbReference type="Pfam" id="PF13734"/>
    </source>
</evidence>
<dbReference type="Proteomes" id="UP001211522">
    <property type="component" value="Unassembled WGS sequence"/>
</dbReference>
<accession>A0A6I2MUQ7</accession>
<dbReference type="Pfam" id="PF01640">
    <property type="entry name" value="Peptidase_C10"/>
    <property type="match status" value="1"/>
</dbReference>
<comment type="similarity">
    <text evidence="1">Belongs to the peptidase C10 family.</text>
</comment>
<reference evidence="9" key="2">
    <citation type="submission" date="2023-01" db="EMBL/GenBank/DDBJ databases">
        <title>Human gut microbiome strain richness.</title>
        <authorList>
            <person name="Chen-Liaw A."/>
        </authorList>
    </citation>
    <scope>NUCLEOTIDE SEQUENCE</scope>
    <source>
        <strain evidence="9">D35st1_E5_D35t1_190705</strain>
    </source>
</reference>
<protein>
    <submittedName>
        <fullName evidence="9">C10 family peptidase</fullName>
    </submittedName>
</protein>
<dbReference type="InterPro" id="IPR038765">
    <property type="entry name" value="Papain-like_cys_pep_sf"/>
</dbReference>
<evidence type="ECO:0000313" key="10">
    <source>
        <dbReference type="EMBL" id="MRY56380.1"/>
    </source>
</evidence>
<evidence type="ECO:0000256" key="4">
    <source>
        <dbReference type="ARBA" id="ARBA00022801"/>
    </source>
</evidence>
<evidence type="ECO:0000256" key="6">
    <source>
        <dbReference type="PIRSR" id="PIRSR600200-1"/>
    </source>
</evidence>
<comment type="caution">
    <text evidence="10">The sequence shown here is derived from an EMBL/GenBank/DDBJ whole genome shotgun (WGS) entry which is preliminary data.</text>
</comment>
<keyword evidence="5" id="KW-0788">Thiol protease</keyword>
<keyword evidence="3 7" id="KW-0732">Signal</keyword>
<dbReference type="EMBL" id="JAQMPX010000087">
    <property type="protein sequence ID" value="MDB9139211.1"/>
    <property type="molecule type" value="Genomic_DNA"/>
</dbReference>
<evidence type="ECO:0000256" key="3">
    <source>
        <dbReference type="ARBA" id="ARBA00022729"/>
    </source>
</evidence>
<gene>
    <name evidence="10" type="ORF">GKD59_00285</name>
    <name evidence="9" type="ORF">PN612_11915</name>
</gene>
<dbReference type="SUPFAM" id="SSF54001">
    <property type="entry name" value="Cysteine proteinases"/>
    <property type="match status" value="1"/>
</dbReference>
<evidence type="ECO:0000313" key="11">
    <source>
        <dbReference type="Proteomes" id="UP000463337"/>
    </source>
</evidence>
<feature type="signal peptide" evidence="7">
    <location>
        <begin position="1"/>
        <end position="20"/>
    </location>
</feature>
<feature type="domain" description="Spi protease inhibitor" evidence="8">
    <location>
        <begin position="22"/>
        <end position="126"/>
    </location>
</feature>
<reference evidence="10 11" key="1">
    <citation type="journal article" date="2019" name="Nat. Med.">
        <title>A library of human gut bacterial isolates paired with longitudinal multiomics data enables mechanistic microbiome research.</title>
        <authorList>
            <person name="Poyet M."/>
            <person name="Groussin M."/>
            <person name="Gibbons S.M."/>
            <person name="Avila-Pacheco J."/>
            <person name="Jiang X."/>
            <person name="Kearney S.M."/>
            <person name="Perrotta A.R."/>
            <person name="Berdy B."/>
            <person name="Zhao S."/>
            <person name="Lieberman T.D."/>
            <person name="Swanson P.K."/>
            <person name="Smith M."/>
            <person name="Roesemann S."/>
            <person name="Alexander J.E."/>
            <person name="Rich S.A."/>
            <person name="Livny J."/>
            <person name="Vlamakis H."/>
            <person name="Clish C."/>
            <person name="Bullock K."/>
            <person name="Deik A."/>
            <person name="Scott J."/>
            <person name="Pierce K.A."/>
            <person name="Xavier R.J."/>
            <person name="Alm E.J."/>
        </authorList>
    </citation>
    <scope>NUCLEOTIDE SEQUENCE [LARGE SCALE GENOMIC DNA]</scope>
    <source>
        <strain evidence="10 11">BIOML-A41</strain>
    </source>
</reference>
<dbReference type="GO" id="GO:0008234">
    <property type="term" value="F:cysteine-type peptidase activity"/>
    <property type="evidence" value="ECO:0007669"/>
    <property type="project" value="UniProtKB-KW"/>
</dbReference>
<organism evidence="10 11">
    <name type="scientific">Parabacteroides distasonis</name>
    <dbReference type="NCBI Taxonomy" id="823"/>
    <lineage>
        <taxon>Bacteria</taxon>
        <taxon>Pseudomonadati</taxon>
        <taxon>Bacteroidota</taxon>
        <taxon>Bacteroidia</taxon>
        <taxon>Bacteroidales</taxon>
        <taxon>Tannerellaceae</taxon>
        <taxon>Parabacteroides</taxon>
    </lineage>
</organism>
<feature type="chain" id="PRO_5030154068" evidence="7">
    <location>
        <begin position="21"/>
        <end position="1496"/>
    </location>
</feature>
<sequence>MRKQILLIIILCLSAMMVRAERIDVSTARKVAENVANAGSGLRSAGDLTLVYAAAPGKSSSALRSGTVDGAADYFVFNVPGNKGFVIVSGDDRAYPVLGQSDEGNFDPDNLPENLRAILAYYQEQITYADKIDMRASVAMEAEWNRYLSGYLRAATGEVLLPTANWGQGDPFNRQTPLKNGQHAPTGCMATAVGILMKYHGYPEQARPENRVPSYNDLSISYGSYDWNNIPNELTGSSAAEHIGAVSNLLWQVGANMSMRYEPEESSAYIDDALVAMRDVFGYSRQMKHLLQSFSDMDYSWEEWERIIHEELDNGRPVLYGSETETRVDAFYGKAHAFICDGYDTYGRYHINWGWGGMYNGFYVLSSLDPKNDQTWGGYNRGHEMVINIKPNKDSENNASLYVYESAQGNGFEIRTNGKCEDIVMFPIINTGNVPFEGYLTYALTDREGNIKSIGYVNEASIGNTIYGNRHPGNFIVEMSEDDYVMVACSTDKKNWTVIRGLSPEIADMCSVEGPVSDQKVYYDWELDCRNGGLGLEAPGKLEYNKDITVKLVAKPGFTLPKANDISIQEAYYQSISINHAWPQPDYATYNEQTGELYISRIFGHLYISANGIQVSDDVYKYSDTSLASLSYRINGTSIPITLNSEWKSYTVFLPKDLKDRPQLSLEAKAVQGEAKVDITNPVWKGDFAEGKIKITAMNGDDSMIYTVLFKQSDTPDTPGKPATYSVKANLSNLSSSPTITNATTVKEGETFSFTLSANNGYMLPASITVKMSGSTLEAGKGYTYDAKTGKVEILNVRGEVAITAEGVSEPSVYKITADLKNLTSTPAITSATTVKEGESFTFTLKAATNYKLPDAISILKGNDALTAEEFTYDAKTGKVVIKAVSGDLTVKASGIDDRHYEVILNLAGVTSEPASFDPVLVNGKVELTLKAAEGHILPTTITVKMGDKTLVAGTDYTYNTSTGAFSLAKITGKLSITAQGVKKSYSVTATLANITSDIKSDTKVQFGEAFACVLSANEGYTLPTEITVTMGGKTLVDVTDYTYDAATGKISLKKVTGELAITAQGVQKSYAVALTLKDLTSDISQGKKIKHGETLTGKLSVVTPQYGLPSTIEVMMGGKVLAAGSGYSYDPKTGEIEIKNVTAEVSIKASGAEIFQVKEQTENIEIKTSGETVKEGEPFKCELAPATGYKFPYVIKVMMNGRLLKQKNLLRAAGSEYYTYDNTTGIIEIENVDGEIVIEAKGVQEGFFEVIPNLVNLTSDPASFEPLAKDSKVELTLKAASGYTLPTSITVKMGENTLASTDYTYNSGTGAFALEKITATLVITAAGNRIPDPEPEPEPTPTTYMVTLPVVEGATLIAESSTNVESGKSFAFTLTLKDGYSAPQLTVKANGSVLGPVSSGRYVIEKVTSNIVVTVTGIVKDNPTDNAEVDPNGLRVWGENGRLHIQTPVMDTACIVTFEGRLYRNLSLPVGETITSIPQGSYIIYIGNQSYKIRF</sequence>
<keyword evidence="4" id="KW-0378">Hydrolase</keyword>
<feature type="active site" description="Nucleophile" evidence="6">
    <location>
        <position position="188"/>
    </location>
</feature>
<dbReference type="InterPro" id="IPR000200">
    <property type="entry name" value="Peptidase_C10"/>
</dbReference>
<dbReference type="Proteomes" id="UP000463337">
    <property type="component" value="Unassembled WGS sequence"/>
</dbReference>
<evidence type="ECO:0000256" key="2">
    <source>
        <dbReference type="ARBA" id="ARBA00022670"/>
    </source>
</evidence>
<keyword evidence="2" id="KW-0645">Protease</keyword>